<keyword evidence="3 10" id="KW-0813">Transport</keyword>
<evidence type="ECO:0000256" key="9">
    <source>
        <dbReference type="ARBA" id="ARBA00032199"/>
    </source>
</evidence>
<dbReference type="AlphaFoldDB" id="A0A6J2V6Z3"/>
<dbReference type="GeneID" id="115810847"/>
<dbReference type="CTD" id="11260"/>
<dbReference type="GO" id="GO:0006886">
    <property type="term" value="P:intracellular protein transport"/>
    <property type="evidence" value="ECO:0007669"/>
    <property type="project" value="InterPro"/>
</dbReference>
<keyword evidence="12" id="KW-1185">Reference proteome</keyword>
<dbReference type="InterPro" id="IPR001494">
    <property type="entry name" value="Importin-beta_N"/>
</dbReference>
<organism evidence="12 13">
    <name type="scientific">Chanos chanos</name>
    <name type="common">Milkfish</name>
    <name type="synonym">Mugil chanos</name>
    <dbReference type="NCBI Taxonomy" id="29144"/>
    <lineage>
        <taxon>Eukaryota</taxon>
        <taxon>Metazoa</taxon>
        <taxon>Chordata</taxon>
        <taxon>Craniata</taxon>
        <taxon>Vertebrata</taxon>
        <taxon>Euteleostomi</taxon>
        <taxon>Actinopterygii</taxon>
        <taxon>Neopterygii</taxon>
        <taxon>Teleostei</taxon>
        <taxon>Ostariophysi</taxon>
        <taxon>Gonorynchiformes</taxon>
        <taxon>Chanidae</taxon>
        <taxon>Chanos</taxon>
    </lineage>
</organism>
<evidence type="ECO:0000313" key="12">
    <source>
        <dbReference type="Proteomes" id="UP000504632"/>
    </source>
</evidence>
<dbReference type="InterPro" id="IPR013598">
    <property type="entry name" value="Exportin-1/Importin-b-like"/>
</dbReference>
<evidence type="ECO:0000259" key="11">
    <source>
        <dbReference type="SMART" id="SM00913"/>
    </source>
</evidence>
<dbReference type="SUPFAM" id="SSF48371">
    <property type="entry name" value="ARM repeat"/>
    <property type="match status" value="1"/>
</dbReference>
<dbReference type="GO" id="GO:0005737">
    <property type="term" value="C:cytoplasm"/>
    <property type="evidence" value="ECO:0007669"/>
    <property type="project" value="UniProtKB-SubCell"/>
</dbReference>
<gene>
    <name evidence="13" type="primary">xpot</name>
</gene>
<keyword evidence="6 10" id="KW-0694">RNA-binding</keyword>
<evidence type="ECO:0000313" key="13">
    <source>
        <dbReference type="RefSeq" id="XP_030628735.1"/>
    </source>
</evidence>
<dbReference type="Gene3D" id="1.25.10.10">
    <property type="entry name" value="Leucine-rich Repeat Variant"/>
    <property type="match status" value="1"/>
</dbReference>
<reference evidence="13" key="1">
    <citation type="submission" date="2025-08" db="UniProtKB">
        <authorList>
            <consortium name="RefSeq"/>
        </authorList>
    </citation>
    <scope>IDENTIFICATION</scope>
</reference>
<dbReference type="GO" id="GO:0000049">
    <property type="term" value="F:tRNA binding"/>
    <property type="evidence" value="ECO:0007669"/>
    <property type="project" value="UniProtKB-UniRule"/>
</dbReference>
<evidence type="ECO:0000256" key="6">
    <source>
        <dbReference type="ARBA" id="ARBA00022884"/>
    </source>
</evidence>
<evidence type="ECO:0000256" key="1">
    <source>
        <dbReference type="ARBA" id="ARBA00004496"/>
    </source>
</evidence>
<name>A0A6J2V6Z3_CHACN</name>
<dbReference type="InterPro" id="IPR016024">
    <property type="entry name" value="ARM-type_fold"/>
</dbReference>
<sequence length="971" mass="110414">MACESVRAIMDEQALMGLNPNADACYRQRALAYFEQLKESQDAWEVCAEALAKGIYSDDHVKFFCFQVLEHQIKYRHAGLSAVQQQLIRETLMKWLQAQLMNVQPEKPFIRNKAAQVFALTFVMEYLTHWPKFFFDILALVGLNPHGVDIYLRTLMAIDAEVVDRDILHTPEETRRNTLIKDTMREQCIPSLVESWFQILQAYQQSHTELTCQCLEVVGAYVSWIDLNLIANDRFVNLLLSHMSAEDLREEACDCLFEIVNKGMDPVDKTKLVESLCQVLQSAGFFNVEQEEDVDFLAKFSRLVNGMGQSLVLSWTKLSKAGNVKVAAETLRALEAKVPLMLKLLVHEDDDISANIVGFCYDYLHVLKQLPLLTDQQKNNIEAIMLAVMKKLTYDDEYNFENEGEDEAMFVEYRKQLKMLLDRLAQVSPELLLQAVRRVFDTAMQSWQTAPFMEVEVAIRLLYMLGEAMPASHGAHFAGDATKTSTLQDMMRTLITSGVSEYQHTSVTLEFFETVVRYDKFFITEPQHIPSVLMAFLDHRGLRNSSPKVRSRVAYLFSRFVKTLHKHMNAFIEDILTRIQDLLELAPPENGFPALLTSDDQLFMFETAGVLIVNGESPAERKQALMRSLLSPLTDVFRLLLAKLPQEADEERQAALADCLSHAVGFASRTSKAFSNKQTVKQCGCSEVYLDCLQTFLPALSCPVQRGPLRSAVRSFLHRMIICLEEEVLPFIPAASEHMLKDCEAKDLQEFIPLISQITAKFKSQVSPFLQQVFMPLVLAIFEVLGRPAEENDQTAALEKQMLRRSYFSFIQTITGSGMNEVMANQGAENIERVLFTIIQGAVDFPDPIAQKTCFIILSKLVELWGGKDGLVGFPDFIYKHIVPACFVAPLKPTFDLSDAQTILTLSECTLTLKMIHLKRGPEFIQFLQQEYLPSLQVSPEITQELCQVLQQPDVKVLKNYMKAFFQRAKL</sequence>
<accession>A0A6J2V6Z3</accession>
<dbReference type="GO" id="GO:0031267">
    <property type="term" value="F:small GTPase binding"/>
    <property type="evidence" value="ECO:0007669"/>
    <property type="project" value="InterPro"/>
</dbReference>
<dbReference type="InterPro" id="IPR040017">
    <property type="entry name" value="XPOT"/>
</dbReference>
<evidence type="ECO:0000256" key="5">
    <source>
        <dbReference type="ARBA" id="ARBA00022555"/>
    </source>
</evidence>
<proteinExistence type="inferred from homology"/>
<dbReference type="InterPro" id="IPR011989">
    <property type="entry name" value="ARM-like"/>
</dbReference>
<comment type="function">
    <text evidence="10">tRNA nucleus export receptor which facilitates tRNA translocation across the nuclear pore complex.</text>
</comment>
<dbReference type="InParanoid" id="A0A6J2V6Z3"/>
<evidence type="ECO:0000256" key="2">
    <source>
        <dbReference type="ARBA" id="ARBA00018928"/>
    </source>
</evidence>
<comment type="subcellular location">
    <subcellularLocation>
        <location evidence="1 10">Cytoplasm</location>
    </subcellularLocation>
    <subcellularLocation>
        <location evidence="10">Nucleus</location>
    </subcellularLocation>
    <text evidence="10">Shuttles between the nucleus and the cytoplasm.</text>
</comment>
<dbReference type="OrthoDB" id="26399at2759"/>
<keyword evidence="7 10" id="KW-0539">Nucleus</keyword>
<dbReference type="RefSeq" id="XP_030628735.1">
    <property type="nucleotide sequence ID" value="XM_030772875.1"/>
</dbReference>
<dbReference type="Pfam" id="PF08389">
    <property type="entry name" value="Xpo1"/>
    <property type="match status" value="1"/>
</dbReference>
<dbReference type="GO" id="GO:0016363">
    <property type="term" value="C:nuclear matrix"/>
    <property type="evidence" value="ECO:0007669"/>
    <property type="project" value="TreeGrafter"/>
</dbReference>
<dbReference type="FunFam" id="1.25.10.10:FF:000105">
    <property type="entry name" value="Exportin for tRNA"/>
    <property type="match status" value="1"/>
</dbReference>
<feature type="domain" description="Importin N-terminal" evidence="11">
    <location>
        <begin position="30"/>
        <end position="98"/>
    </location>
</feature>
<dbReference type="GO" id="GO:0005643">
    <property type="term" value="C:nuclear pore"/>
    <property type="evidence" value="ECO:0007669"/>
    <property type="project" value="TreeGrafter"/>
</dbReference>
<evidence type="ECO:0000256" key="4">
    <source>
        <dbReference type="ARBA" id="ARBA00022490"/>
    </source>
</evidence>
<keyword evidence="4 10" id="KW-0963">Cytoplasm</keyword>
<evidence type="ECO:0000256" key="8">
    <source>
        <dbReference type="ARBA" id="ARBA00029784"/>
    </source>
</evidence>
<dbReference type="Pfam" id="PF19282">
    <property type="entry name" value="Exportin-T"/>
    <property type="match status" value="1"/>
</dbReference>
<protein>
    <recommendedName>
        <fullName evidence="2 10">Exportin-T</fullName>
    </recommendedName>
    <alternativeName>
        <fullName evidence="8 10">Exportin(tRNA)</fullName>
    </alternativeName>
    <alternativeName>
        <fullName evidence="9 10">tRNA exportin</fullName>
    </alternativeName>
</protein>
<keyword evidence="5 10" id="KW-0820">tRNA-binding</keyword>
<dbReference type="InterPro" id="IPR045546">
    <property type="entry name" value="Exportin-T_C"/>
</dbReference>
<dbReference type="SMART" id="SM00913">
    <property type="entry name" value="IBN_N"/>
    <property type="match status" value="1"/>
</dbReference>
<dbReference type="Proteomes" id="UP000504632">
    <property type="component" value="Chromosome 1"/>
</dbReference>
<dbReference type="PANTHER" id="PTHR15952:SF11">
    <property type="entry name" value="EXPORTIN-T"/>
    <property type="match status" value="1"/>
</dbReference>
<dbReference type="PANTHER" id="PTHR15952">
    <property type="entry name" value="EXPORTIN-T/LOS1"/>
    <property type="match status" value="1"/>
</dbReference>
<dbReference type="GO" id="GO:0071528">
    <property type="term" value="P:tRNA re-export from nucleus"/>
    <property type="evidence" value="ECO:0007669"/>
    <property type="project" value="UniProtKB-UniRule"/>
</dbReference>
<evidence type="ECO:0000256" key="3">
    <source>
        <dbReference type="ARBA" id="ARBA00022448"/>
    </source>
</evidence>
<comment type="similarity">
    <text evidence="10">Belongs to the exportin family.</text>
</comment>
<evidence type="ECO:0000256" key="7">
    <source>
        <dbReference type="ARBA" id="ARBA00023242"/>
    </source>
</evidence>
<dbReference type="FunCoup" id="A0A6J2V6Z3">
    <property type="interactions" value="1751"/>
</dbReference>
<evidence type="ECO:0000256" key="10">
    <source>
        <dbReference type="RuleBase" id="RU366037"/>
    </source>
</evidence>